<evidence type="ECO:0000313" key="2">
    <source>
        <dbReference type="EMBL" id="UUC45862.1"/>
    </source>
</evidence>
<gene>
    <name evidence="2" type="ORF">NOX80_01350</name>
</gene>
<proteinExistence type="predicted"/>
<organism evidence="2 3">
    <name type="scientific">Flavobacterium cerinum</name>
    <dbReference type="NCBI Taxonomy" id="2502784"/>
    <lineage>
        <taxon>Bacteria</taxon>
        <taxon>Pseudomonadati</taxon>
        <taxon>Bacteroidota</taxon>
        <taxon>Flavobacteriia</taxon>
        <taxon>Flavobacteriales</taxon>
        <taxon>Flavobacteriaceae</taxon>
        <taxon>Flavobacterium</taxon>
    </lineage>
</organism>
<name>A0ABY5IUL9_9FLAO</name>
<dbReference type="EMBL" id="CP101751">
    <property type="protein sequence ID" value="UUC45862.1"/>
    <property type="molecule type" value="Genomic_DNA"/>
</dbReference>
<dbReference type="Proteomes" id="UP001059844">
    <property type="component" value="Chromosome"/>
</dbReference>
<dbReference type="Pfam" id="PF12680">
    <property type="entry name" value="SnoaL_2"/>
    <property type="match status" value="1"/>
</dbReference>
<dbReference type="InterPro" id="IPR037401">
    <property type="entry name" value="SnoaL-like"/>
</dbReference>
<protein>
    <submittedName>
        <fullName evidence="2">Nuclear transport factor 2 family protein</fullName>
    </submittedName>
</protein>
<evidence type="ECO:0000259" key="1">
    <source>
        <dbReference type="Pfam" id="PF12680"/>
    </source>
</evidence>
<dbReference type="SUPFAM" id="SSF54427">
    <property type="entry name" value="NTF2-like"/>
    <property type="match status" value="1"/>
</dbReference>
<reference evidence="2" key="1">
    <citation type="submission" date="2022-07" db="EMBL/GenBank/DDBJ databases">
        <title>Isolation, identification, and degradation of a PFOSA degrading strain from sewage treatment plant.</title>
        <authorList>
            <person name="Zhang L."/>
            <person name="Huo Y."/>
        </authorList>
    </citation>
    <scope>NUCLEOTIDE SEQUENCE</scope>
    <source>
        <strain evidence="2">C1</strain>
    </source>
</reference>
<sequence length="121" mass="13995">MMTPEALQSIAFRWFEAFNTKQLEKLLSLYDDEAQHFSPKLKIHQPETKGLVVGKDAMRAWWQDAFDRLPSLNYKVTSLTANSDRVFMEYIRKVDGEDDMLVAEVLDVKNGKIIASRVYHG</sequence>
<dbReference type="RefSeq" id="WP_256551545.1">
    <property type="nucleotide sequence ID" value="NZ_CP101751.1"/>
</dbReference>
<feature type="domain" description="SnoaL-like" evidence="1">
    <location>
        <begin position="13"/>
        <end position="114"/>
    </location>
</feature>
<dbReference type="InterPro" id="IPR032710">
    <property type="entry name" value="NTF2-like_dom_sf"/>
</dbReference>
<dbReference type="Gene3D" id="3.10.450.50">
    <property type="match status" value="1"/>
</dbReference>
<accession>A0ABY5IUL9</accession>
<keyword evidence="3" id="KW-1185">Reference proteome</keyword>
<evidence type="ECO:0000313" key="3">
    <source>
        <dbReference type="Proteomes" id="UP001059844"/>
    </source>
</evidence>